<dbReference type="InterPro" id="IPR033480">
    <property type="entry name" value="sCache_2"/>
</dbReference>
<reference evidence="8 9" key="1">
    <citation type="journal article" date="2014" name="ISME J.">
        <title>Candidatus Competibacter-lineage genomes retrieved from metagenomes reveal functional metabolic diversity.</title>
        <authorList>
            <person name="McIlroy S.J."/>
            <person name="Albertsen M."/>
            <person name="Andresen E.K."/>
            <person name="Saunders A.M."/>
            <person name="Kristiansen R."/>
            <person name="Stokholm-Bjerregaard M."/>
            <person name="Nielsen K.L."/>
            <person name="Nielsen P.H."/>
        </authorList>
    </citation>
    <scope>NUCLEOTIDE SEQUENCE [LARGE SCALE GENOMIC DNA]</scope>
    <source>
        <strain evidence="8 9">Run_B_J11</strain>
    </source>
</reference>
<keyword evidence="5" id="KW-0472">Membrane</keyword>
<evidence type="ECO:0000259" key="7">
    <source>
        <dbReference type="Pfam" id="PF17200"/>
    </source>
</evidence>
<feature type="chain" id="PRO_5031253270" evidence="6">
    <location>
        <begin position="24"/>
        <end position="166"/>
    </location>
</feature>
<organism evidence="8 9">
    <name type="scientific">Candidatus Contendobacter odensis Run_B_J11</name>
    <dbReference type="NCBI Taxonomy" id="1400861"/>
    <lineage>
        <taxon>Bacteria</taxon>
        <taxon>Pseudomonadati</taxon>
        <taxon>Pseudomonadota</taxon>
        <taxon>Gammaproteobacteria</taxon>
        <taxon>Candidatus Competibacteraceae</taxon>
        <taxon>Candidatus Contendibacter</taxon>
    </lineage>
</organism>
<evidence type="ECO:0000313" key="8">
    <source>
        <dbReference type="EMBL" id="CDH47599.1"/>
    </source>
</evidence>
<evidence type="ECO:0000256" key="2">
    <source>
        <dbReference type="ARBA" id="ARBA00022475"/>
    </source>
</evidence>
<dbReference type="Proteomes" id="UP000019184">
    <property type="component" value="Unassembled WGS sequence"/>
</dbReference>
<keyword evidence="2" id="KW-1003">Cell membrane</keyword>
<proteinExistence type="predicted"/>
<evidence type="ECO:0000313" key="9">
    <source>
        <dbReference type="Proteomes" id="UP000019184"/>
    </source>
</evidence>
<feature type="signal peptide" evidence="6">
    <location>
        <begin position="1"/>
        <end position="23"/>
    </location>
</feature>
<dbReference type="EMBL" id="CBTK010000304">
    <property type="protein sequence ID" value="CDH47599.1"/>
    <property type="molecule type" value="Genomic_DNA"/>
</dbReference>
<evidence type="ECO:0000256" key="5">
    <source>
        <dbReference type="ARBA" id="ARBA00023136"/>
    </source>
</evidence>
<dbReference type="Gene3D" id="3.30.450.20">
    <property type="entry name" value="PAS domain"/>
    <property type="match status" value="1"/>
</dbReference>
<comment type="subcellular location">
    <subcellularLocation>
        <location evidence="1">Cell membrane</location>
        <topology evidence="1">Multi-pass membrane protein</topology>
    </subcellularLocation>
</comment>
<keyword evidence="9" id="KW-1185">Reference proteome</keyword>
<evidence type="ECO:0000256" key="3">
    <source>
        <dbReference type="ARBA" id="ARBA00022692"/>
    </source>
</evidence>
<name>A0A7U7GG79_9GAMM</name>
<keyword evidence="6" id="KW-0732">Signal</keyword>
<sequence>MNKKLLMSMAAFCAMGLSSGAWAADAATADEVVAKTKEAAVEVKAKADVALSEFDKKDGKWAWKDTYVFVLDCTNGVMKAHPAEAVRGKKLADILKDKATGKEFATAMCDASKKANGGWVEYMWTKPGAEGNHRKIAYILAAGNYTVGAGVYDDKMTVQQLEAKTK</sequence>
<dbReference type="Pfam" id="PF17200">
    <property type="entry name" value="sCache_2"/>
    <property type="match status" value="1"/>
</dbReference>
<evidence type="ECO:0000256" key="1">
    <source>
        <dbReference type="ARBA" id="ARBA00004651"/>
    </source>
</evidence>
<dbReference type="RefSeq" id="WP_051498165.1">
    <property type="nucleotide sequence ID" value="NZ_CBTK010000304.1"/>
</dbReference>
<keyword evidence="4" id="KW-1133">Transmembrane helix</keyword>
<accession>A0A7U7GG79</accession>
<evidence type="ECO:0000256" key="4">
    <source>
        <dbReference type="ARBA" id="ARBA00022989"/>
    </source>
</evidence>
<gene>
    <name evidence="8" type="ORF">BN874_850017</name>
</gene>
<feature type="domain" description="Single Cache" evidence="7">
    <location>
        <begin position="39"/>
        <end position="160"/>
    </location>
</feature>
<keyword evidence="3" id="KW-0812">Transmembrane</keyword>
<evidence type="ECO:0000256" key="6">
    <source>
        <dbReference type="SAM" id="SignalP"/>
    </source>
</evidence>
<dbReference type="GO" id="GO:0005886">
    <property type="term" value="C:plasma membrane"/>
    <property type="evidence" value="ECO:0007669"/>
    <property type="project" value="UniProtKB-SubCell"/>
</dbReference>
<dbReference type="OrthoDB" id="2489132at2"/>
<comment type="caution">
    <text evidence="8">The sequence shown here is derived from an EMBL/GenBank/DDBJ whole genome shotgun (WGS) entry which is preliminary data.</text>
</comment>
<dbReference type="AlphaFoldDB" id="A0A7U7GG79"/>
<protein>
    <submittedName>
        <fullName evidence="8">Cache sensor protein</fullName>
    </submittedName>
</protein>